<gene>
    <name evidence="3" type="primary">LOC111290767</name>
</gene>
<proteinExistence type="predicted"/>
<evidence type="ECO:0000313" key="3">
    <source>
        <dbReference type="RefSeq" id="XP_022737966.1"/>
    </source>
</evidence>
<dbReference type="AlphaFoldDB" id="A0A6P5YD40"/>
<dbReference type="OrthoDB" id="668456at2759"/>
<dbReference type="RefSeq" id="XP_022737966.1">
    <property type="nucleotide sequence ID" value="XM_022882231.1"/>
</dbReference>
<feature type="compositionally biased region" description="Low complexity" evidence="1">
    <location>
        <begin position="214"/>
        <end position="229"/>
    </location>
</feature>
<sequence length="493" mass="56080">MALINIPTDHIKLRKTLSIEKKSSLMLKDYLRDDLSSCSSSGFKSFPRRQCCTTVRFLLEVDLKKSKDDYLSITKRLLKNRSRSKRGSTTISALQRASEAVLNAVKLLPFPSIKSSPPSLKSNSSRKGHIHRSFSRKLFQRSFWRNADKDDHGEIIRWKLFREFLEEKNQPFDQITITNVNTTDTSSTTITTSRVSTSTSSNSNCWAESEFTANSLPSSNGNSESSSGNDDVQGKTDLPEKPKVSNTVGVTVGEDSINFTKKQDCPNEEGKEQFSPASVLDCPFDDDEEDNSSPVEDHLASVEGTKQKLTQKIRRFESLAQLEPVDLEKRIAMAELEDESLESHNELCSVSVNNQGNISDEEKHEKDREANKKLLMLLKAKIPSERLKFKADNLLLDVFRERLMVENNAKLLFDMGLEGFEPDLLKVAEDWVNGNPQELVIGWEVREGRKQYVKEMERNENWKSFNEEKKEVISAVELEVFSFLVDELLTDLF</sequence>
<feature type="compositionally biased region" description="Low complexity" evidence="1">
    <location>
        <begin position="184"/>
        <end position="204"/>
    </location>
</feature>
<feature type="compositionally biased region" description="Basic and acidic residues" evidence="1">
    <location>
        <begin position="232"/>
        <end position="243"/>
    </location>
</feature>
<protein>
    <submittedName>
        <fullName evidence="3">Uncharacterized protein LOC111290767</fullName>
    </submittedName>
</protein>
<feature type="region of interest" description="Disordered" evidence="1">
    <location>
        <begin position="184"/>
        <end position="301"/>
    </location>
</feature>
<dbReference type="KEGG" id="dzi:111290767"/>
<reference evidence="3" key="1">
    <citation type="submission" date="2025-08" db="UniProtKB">
        <authorList>
            <consortium name="RefSeq"/>
        </authorList>
    </citation>
    <scope>IDENTIFICATION</scope>
    <source>
        <tissue evidence="3">Fruit stalk</tissue>
    </source>
</reference>
<organism evidence="2 3">
    <name type="scientific">Durio zibethinus</name>
    <name type="common">Durian</name>
    <dbReference type="NCBI Taxonomy" id="66656"/>
    <lineage>
        <taxon>Eukaryota</taxon>
        <taxon>Viridiplantae</taxon>
        <taxon>Streptophyta</taxon>
        <taxon>Embryophyta</taxon>
        <taxon>Tracheophyta</taxon>
        <taxon>Spermatophyta</taxon>
        <taxon>Magnoliopsida</taxon>
        <taxon>eudicotyledons</taxon>
        <taxon>Gunneridae</taxon>
        <taxon>Pentapetalae</taxon>
        <taxon>rosids</taxon>
        <taxon>malvids</taxon>
        <taxon>Malvales</taxon>
        <taxon>Malvaceae</taxon>
        <taxon>Helicteroideae</taxon>
        <taxon>Durio</taxon>
    </lineage>
</organism>
<dbReference type="PANTHER" id="PTHR33623:SF4">
    <property type="entry name" value="DUF4378 DOMAIN-CONTAINING PROTEIN"/>
    <property type="match status" value="1"/>
</dbReference>
<keyword evidence="2" id="KW-1185">Reference proteome</keyword>
<dbReference type="PANTHER" id="PTHR33623">
    <property type="entry name" value="OS04G0572500 PROTEIN"/>
    <property type="match status" value="1"/>
</dbReference>
<name>A0A6P5YD40_DURZI</name>
<dbReference type="GeneID" id="111290767"/>
<evidence type="ECO:0000313" key="2">
    <source>
        <dbReference type="Proteomes" id="UP000515121"/>
    </source>
</evidence>
<accession>A0A6P5YD40</accession>
<evidence type="ECO:0000256" key="1">
    <source>
        <dbReference type="SAM" id="MobiDB-lite"/>
    </source>
</evidence>
<dbReference type="Proteomes" id="UP000515121">
    <property type="component" value="Unplaced"/>
</dbReference>
<feature type="compositionally biased region" description="Basic and acidic residues" evidence="1">
    <location>
        <begin position="261"/>
        <end position="272"/>
    </location>
</feature>